<organism evidence="1">
    <name type="scientific">Arundo donax</name>
    <name type="common">Giant reed</name>
    <name type="synonym">Donax arundinaceus</name>
    <dbReference type="NCBI Taxonomy" id="35708"/>
    <lineage>
        <taxon>Eukaryota</taxon>
        <taxon>Viridiplantae</taxon>
        <taxon>Streptophyta</taxon>
        <taxon>Embryophyta</taxon>
        <taxon>Tracheophyta</taxon>
        <taxon>Spermatophyta</taxon>
        <taxon>Magnoliopsida</taxon>
        <taxon>Liliopsida</taxon>
        <taxon>Poales</taxon>
        <taxon>Poaceae</taxon>
        <taxon>PACMAD clade</taxon>
        <taxon>Arundinoideae</taxon>
        <taxon>Arundineae</taxon>
        <taxon>Arundo</taxon>
    </lineage>
</organism>
<reference evidence="1" key="2">
    <citation type="journal article" date="2015" name="Data Brief">
        <title>Shoot transcriptome of the giant reed, Arundo donax.</title>
        <authorList>
            <person name="Barrero R.A."/>
            <person name="Guerrero F.D."/>
            <person name="Moolhuijzen P."/>
            <person name="Goolsby J.A."/>
            <person name="Tidwell J."/>
            <person name="Bellgard S.E."/>
            <person name="Bellgard M.I."/>
        </authorList>
    </citation>
    <scope>NUCLEOTIDE SEQUENCE</scope>
    <source>
        <tissue evidence="1">Shoot tissue taken approximately 20 cm above the soil surface</tissue>
    </source>
</reference>
<dbReference type="AlphaFoldDB" id="A0A0A9E2Q7"/>
<reference evidence="1" key="1">
    <citation type="submission" date="2014-09" db="EMBL/GenBank/DDBJ databases">
        <authorList>
            <person name="Magalhaes I.L.F."/>
            <person name="Oliveira U."/>
            <person name="Santos F.R."/>
            <person name="Vidigal T.H.D.A."/>
            <person name="Brescovit A.D."/>
            <person name="Santos A.J."/>
        </authorList>
    </citation>
    <scope>NUCLEOTIDE SEQUENCE</scope>
    <source>
        <tissue evidence="1">Shoot tissue taken approximately 20 cm above the soil surface</tissue>
    </source>
</reference>
<sequence length="43" mass="4831">MEYCCHQLVPHSLFDDVIVAFRSSLIGSGAKSFFFSLYATRVS</sequence>
<evidence type="ECO:0000313" key="1">
    <source>
        <dbReference type="EMBL" id="JAD92160.1"/>
    </source>
</evidence>
<name>A0A0A9E2Q7_ARUDO</name>
<protein>
    <submittedName>
        <fullName evidence="1">Uncharacterized protein</fullName>
    </submittedName>
</protein>
<accession>A0A0A9E2Q7</accession>
<dbReference type="EMBL" id="GBRH01205735">
    <property type="protein sequence ID" value="JAD92160.1"/>
    <property type="molecule type" value="Transcribed_RNA"/>
</dbReference>
<proteinExistence type="predicted"/>